<dbReference type="OrthoDB" id="329835at2759"/>
<evidence type="ECO:0000313" key="6">
    <source>
        <dbReference type="EMBL" id="PLB50906.1"/>
    </source>
</evidence>
<dbReference type="GO" id="GO:0030639">
    <property type="term" value="P:polyketide biosynthetic process"/>
    <property type="evidence" value="ECO:0007669"/>
    <property type="project" value="TreeGrafter"/>
</dbReference>
<feature type="domain" description="Chalcone/stilbene synthase N-terminal" evidence="4">
    <location>
        <begin position="25"/>
        <end position="232"/>
    </location>
</feature>
<dbReference type="STRING" id="1392250.A0A2I2GDC6"/>
<evidence type="ECO:0000259" key="4">
    <source>
        <dbReference type="Pfam" id="PF00195"/>
    </source>
</evidence>
<sequence length="389" mass="41665">MGAAFSNPAQDTSTPPLQEDENSLMITGLATKWPSKLIGPEDMKAYALKHYPENAPWLQSLLKINEQTGIETRAVVDLWNDPKWHQDTPPSAEDVDAAFRKYGVELATGAARDALSDSHISPGSVTHVVAVTATNAGSPGYDQLVARELGIPVTAERVLLAGVGCAGGLAALRVASNLARAATLQQQEARVLIIACEICSIQIRAELHAASQSGVVGIGPALFGDGAAAMVLCNSYGLSDKIPRRFSVIDWRTCITPDTHQQMSYRVASNGFLLSLSKQVPKYTAASLQTPFQSLLKGNGKELSSADFDWAVHPGGLSIIKGAQMAMKLPDEALAASYEIYKNRGNASSVAVLAVLDRLRSMEMRKQDVVSCSFGPGLTTEMVLLKRWM</sequence>
<dbReference type="InterPro" id="IPR012328">
    <property type="entry name" value="Chalcone/stilbene_synt_C"/>
</dbReference>
<evidence type="ECO:0000256" key="2">
    <source>
        <dbReference type="ARBA" id="ARBA00022679"/>
    </source>
</evidence>
<proteinExistence type="inferred from homology"/>
<evidence type="ECO:0000259" key="5">
    <source>
        <dbReference type="Pfam" id="PF02797"/>
    </source>
</evidence>
<accession>A0A2I2GDC6</accession>
<name>A0A2I2GDC6_9EURO</name>
<dbReference type="InterPro" id="IPR011141">
    <property type="entry name" value="Polyketide_synthase_type-III"/>
</dbReference>
<dbReference type="Gene3D" id="3.40.47.10">
    <property type="match status" value="2"/>
</dbReference>
<evidence type="ECO:0000256" key="3">
    <source>
        <dbReference type="RuleBase" id="RU003633"/>
    </source>
</evidence>
<dbReference type="Pfam" id="PF00195">
    <property type="entry name" value="Chal_sti_synt_N"/>
    <property type="match status" value="1"/>
</dbReference>
<dbReference type="EMBL" id="MSFO01000003">
    <property type="protein sequence ID" value="PLB50906.1"/>
    <property type="molecule type" value="Genomic_DNA"/>
</dbReference>
<dbReference type="PIRSF" id="PIRSF000451">
    <property type="entry name" value="PKS_III"/>
    <property type="match status" value="1"/>
</dbReference>
<gene>
    <name evidence="6" type="ORF">P170DRAFT_508980</name>
</gene>
<keyword evidence="7" id="KW-1185">Reference proteome</keyword>
<dbReference type="PANTHER" id="PTHR11877:SF46">
    <property type="entry name" value="TYPE III POLYKETIDE SYNTHASE A"/>
    <property type="match status" value="1"/>
</dbReference>
<comment type="caution">
    <text evidence="6">The sequence shown here is derived from an EMBL/GenBank/DDBJ whole genome shotgun (WGS) entry which is preliminary data.</text>
</comment>
<reference evidence="6 7" key="1">
    <citation type="submission" date="2016-12" db="EMBL/GenBank/DDBJ databases">
        <title>The genomes of Aspergillus section Nigri reveals drivers in fungal speciation.</title>
        <authorList>
            <consortium name="DOE Joint Genome Institute"/>
            <person name="Vesth T.C."/>
            <person name="Nybo J."/>
            <person name="Theobald S."/>
            <person name="Brandl J."/>
            <person name="Frisvad J.C."/>
            <person name="Nielsen K.F."/>
            <person name="Lyhne E.K."/>
            <person name="Kogle M.E."/>
            <person name="Kuo A."/>
            <person name="Riley R."/>
            <person name="Clum A."/>
            <person name="Nolan M."/>
            <person name="Lipzen A."/>
            <person name="Salamov A."/>
            <person name="Henrissat B."/>
            <person name="Wiebenga A."/>
            <person name="De Vries R.P."/>
            <person name="Grigoriev I.V."/>
            <person name="Mortensen U.H."/>
            <person name="Andersen M.R."/>
            <person name="Baker S.E."/>
        </authorList>
    </citation>
    <scope>NUCLEOTIDE SEQUENCE [LARGE SCALE GENOMIC DNA]</scope>
    <source>
        <strain evidence="6 7">IBT 23096</strain>
    </source>
</reference>
<dbReference type="Proteomes" id="UP000234275">
    <property type="component" value="Unassembled WGS sequence"/>
</dbReference>
<protein>
    <submittedName>
        <fullName evidence="6">Chalcone synthase B</fullName>
    </submittedName>
</protein>
<dbReference type="SUPFAM" id="SSF53901">
    <property type="entry name" value="Thiolase-like"/>
    <property type="match status" value="2"/>
</dbReference>
<dbReference type="InterPro" id="IPR001099">
    <property type="entry name" value="Chalcone/stilbene_synt_N"/>
</dbReference>
<organism evidence="6 7">
    <name type="scientific">Aspergillus steynii IBT 23096</name>
    <dbReference type="NCBI Taxonomy" id="1392250"/>
    <lineage>
        <taxon>Eukaryota</taxon>
        <taxon>Fungi</taxon>
        <taxon>Dikarya</taxon>
        <taxon>Ascomycota</taxon>
        <taxon>Pezizomycotina</taxon>
        <taxon>Eurotiomycetes</taxon>
        <taxon>Eurotiomycetidae</taxon>
        <taxon>Eurotiales</taxon>
        <taxon>Aspergillaceae</taxon>
        <taxon>Aspergillus</taxon>
        <taxon>Aspergillus subgen. Circumdati</taxon>
    </lineage>
</organism>
<dbReference type="VEuPathDB" id="FungiDB:P170DRAFT_508980"/>
<dbReference type="InterPro" id="IPR016039">
    <property type="entry name" value="Thiolase-like"/>
</dbReference>
<dbReference type="Pfam" id="PF02797">
    <property type="entry name" value="Chal_sti_synt_C"/>
    <property type="match status" value="1"/>
</dbReference>
<dbReference type="AlphaFoldDB" id="A0A2I2GDC6"/>
<keyword evidence="2 3" id="KW-0808">Transferase</keyword>
<keyword evidence="3" id="KW-0012">Acyltransferase</keyword>
<evidence type="ECO:0000313" key="7">
    <source>
        <dbReference type="Proteomes" id="UP000234275"/>
    </source>
</evidence>
<dbReference type="PANTHER" id="PTHR11877">
    <property type="entry name" value="HYDROXYMETHYLGLUTARYL-COA SYNTHASE"/>
    <property type="match status" value="1"/>
</dbReference>
<dbReference type="RefSeq" id="XP_024706208.1">
    <property type="nucleotide sequence ID" value="XM_024854633.1"/>
</dbReference>
<dbReference type="GO" id="GO:0016747">
    <property type="term" value="F:acyltransferase activity, transferring groups other than amino-acyl groups"/>
    <property type="evidence" value="ECO:0007669"/>
    <property type="project" value="InterPro"/>
</dbReference>
<evidence type="ECO:0000256" key="1">
    <source>
        <dbReference type="ARBA" id="ARBA00005531"/>
    </source>
</evidence>
<comment type="similarity">
    <text evidence="1 3">Belongs to the thiolase-like superfamily. Chalcone/stilbene synthases family.</text>
</comment>
<feature type="domain" description="Chalcone/stilbene synthase C-terminal" evidence="5">
    <location>
        <begin position="255"/>
        <end position="386"/>
    </location>
</feature>
<dbReference type="GeneID" id="36562339"/>
<dbReference type="SMR" id="A0A2I2GDC6"/>